<dbReference type="InterPro" id="IPR046318">
    <property type="entry name" value="DUF5344"/>
</dbReference>
<gene>
    <name evidence="1" type="ORF">HXA33_13025</name>
</gene>
<sequence>MSGEIKIQRGPVNKGIQELQSSSQNLNTSFSKEIQGGNKLEIVTRFNEIKQEYDEIIAQFTALMTKNIQSTEEAVTSIEATDEHVAHEMGLIK</sequence>
<comment type="caution">
    <text evidence="1">The sequence shown here is derived from an EMBL/GenBank/DDBJ whole genome shotgun (WGS) entry which is preliminary data.</text>
</comment>
<dbReference type="EMBL" id="JABXYM010000001">
    <property type="protein sequence ID" value="MCR6097469.1"/>
    <property type="molecule type" value="Genomic_DNA"/>
</dbReference>
<organism evidence="1 2">
    <name type="scientific">Salipaludibacillus agaradhaerens</name>
    <name type="common">Bacillus agaradhaerens</name>
    <dbReference type="NCBI Taxonomy" id="76935"/>
    <lineage>
        <taxon>Bacteria</taxon>
        <taxon>Bacillati</taxon>
        <taxon>Bacillota</taxon>
        <taxon>Bacilli</taxon>
        <taxon>Bacillales</taxon>
        <taxon>Bacillaceae</taxon>
    </lineage>
</organism>
<reference evidence="1" key="1">
    <citation type="submission" date="2020-06" db="EMBL/GenBank/DDBJ databases">
        <title>Insight into the genomes of haloalkaliphilic bacilli from Kenyan soda lakes.</title>
        <authorList>
            <person name="Mwirichia R."/>
            <person name="Villamizar G.C."/>
            <person name="Poehlein A."/>
            <person name="Mugweru J."/>
            <person name="Kipnyargis A."/>
            <person name="Kiplimo D."/>
            <person name="Orwa P."/>
            <person name="Daniel R."/>
        </authorList>
    </citation>
    <scope>NUCLEOTIDE SEQUENCE</scope>
    <source>
        <strain evidence="1">B1096_S55</strain>
    </source>
</reference>
<name>A0A9Q4B350_SALAG</name>
<proteinExistence type="predicted"/>
<evidence type="ECO:0000313" key="1">
    <source>
        <dbReference type="EMBL" id="MCR6097469.1"/>
    </source>
</evidence>
<protein>
    <submittedName>
        <fullName evidence="1">YwqI/YxiC family protein</fullName>
    </submittedName>
</protein>
<dbReference type="RefSeq" id="WP_257821857.1">
    <property type="nucleotide sequence ID" value="NZ_JABXYM010000001.1"/>
</dbReference>
<accession>A0A9Q4B350</accession>
<evidence type="ECO:0000313" key="2">
    <source>
        <dbReference type="Proteomes" id="UP001057753"/>
    </source>
</evidence>
<keyword evidence="2" id="KW-1185">Reference proteome</keyword>
<dbReference type="AlphaFoldDB" id="A0A9Q4B350"/>
<dbReference type="Pfam" id="PF17279">
    <property type="entry name" value="DUF5344"/>
    <property type="match status" value="1"/>
</dbReference>
<dbReference type="Proteomes" id="UP001057753">
    <property type="component" value="Unassembled WGS sequence"/>
</dbReference>